<name>A0ABD2T6Z1_9SOLN</name>
<dbReference type="Pfam" id="PF25597">
    <property type="entry name" value="SH3_retrovirus"/>
    <property type="match status" value="1"/>
</dbReference>
<evidence type="ECO:0000259" key="2">
    <source>
        <dbReference type="Pfam" id="PF25597"/>
    </source>
</evidence>
<proteinExistence type="predicted"/>
<keyword evidence="4" id="KW-1185">Reference proteome</keyword>
<feature type="domain" description="Retroviral polymerase SH3-like" evidence="2">
    <location>
        <begin position="20"/>
        <end position="80"/>
    </location>
</feature>
<organism evidence="3 4">
    <name type="scientific">Solanum stoloniferum</name>
    <dbReference type="NCBI Taxonomy" id="62892"/>
    <lineage>
        <taxon>Eukaryota</taxon>
        <taxon>Viridiplantae</taxon>
        <taxon>Streptophyta</taxon>
        <taxon>Embryophyta</taxon>
        <taxon>Tracheophyta</taxon>
        <taxon>Spermatophyta</taxon>
        <taxon>Magnoliopsida</taxon>
        <taxon>eudicotyledons</taxon>
        <taxon>Gunneridae</taxon>
        <taxon>Pentapetalae</taxon>
        <taxon>asterids</taxon>
        <taxon>lamiids</taxon>
        <taxon>Solanales</taxon>
        <taxon>Solanaceae</taxon>
        <taxon>Solanoideae</taxon>
        <taxon>Solaneae</taxon>
        <taxon>Solanum</taxon>
    </lineage>
</organism>
<dbReference type="EMBL" id="JBJKTR010000012">
    <property type="protein sequence ID" value="KAL3352033.1"/>
    <property type="molecule type" value="Genomic_DNA"/>
</dbReference>
<keyword evidence="1" id="KW-0472">Membrane</keyword>
<comment type="caution">
    <text evidence="3">The sequence shown here is derived from an EMBL/GenBank/DDBJ whole genome shotgun (WGS) entry which is preliminary data.</text>
</comment>
<evidence type="ECO:0000313" key="4">
    <source>
        <dbReference type="Proteomes" id="UP001627284"/>
    </source>
</evidence>
<sequence length="181" mass="20660">PYQALFGTAPNIFSLFTFGCLCYLWLKPYTKNKLEPRSTPCVYLGFSTHFHSHQCFDPESSKIYFSRDVKFLEDIFSYENIFSKYKGIPQNIFWFNTTSDSDTSSSTLSCPDHTISFPITLRSPLPIEDPNLVVFPSDSTAPAIVVRPPSELPAIRRNQMILLLQEITCKLLATSGFFPRH</sequence>
<dbReference type="InterPro" id="IPR057670">
    <property type="entry name" value="SH3_retrovirus"/>
</dbReference>
<evidence type="ECO:0000313" key="3">
    <source>
        <dbReference type="EMBL" id="KAL3352033.1"/>
    </source>
</evidence>
<accession>A0ABD2T6Z1</accession>
<gene>
    <name evidence="3" type="ORF">AABB24_020233</name>
</gene>
<keyword evidence="1" id="KW-1133">Transmembrane helix</keyword>
<dbReference type="Proteomes" id="UP001627284">
    <property type="component" value="Unassembled WGS sequence"/>
</dbReference>
<reference evidence="3 4" key="1">
    <citation type="submission" date="2024-05" db="EMBL/GenBank/DDBJ databases">
        <title>De novo assembly of an allotetraploid wild potato.</title>
        <authorList>
            <person name="Hosaka A.J."/>
        </authorList>
    </citation>
    <scope>NUCLEOTIDE SEQUENCE [LARGE SCALE GENOMIC DNA]</scope>
    <source>
        <tissue evidence="3">Young leaves</tissue>
    </source>
</reference>
<dbReference type="AlphaFoldDB" id="A0ABD2T6Z1"/>
<protein>
    <recommendedName>
        <fullName evidence="2">Retroviral polymerase SH3-like domain-containing protein</fullName>
    </recommendedName>
</protein>
<feature type="non-terminal residue" evidence="3">
    <location>
        <position position="1"/>
    </location>
</feature>
<evidence type="ECO:0000256" key="1">
    <source>
        <dbReference type="SAM" id="Phobius"/>
    </source>
</evidence>
<keyword evidence="1" id="KW-0812">Transmembrane</keyword>
<feature type="transmembrane region" description="Helical" evidence="1">
    <location>
        <begin position="6"/>
        <end position="26"/>
    </location>
</feature>